<feature type="compositionally biased region" description="Polar residues" evidence="6">
    <location>
        <begin position="283"/>
        <end position="292"/>
    </location>
</feature>
<feature type="compositionally biased region" description="Basic and acidic residues" evidence="6">
    <location>
        <begin position="1109"/>
        <end position="1121"/>
    </location>
</feature>
<evidence type="ECO:0000259" key="7">
    <source>
        <dbReference type="PROSITE" id="PS50600"/>
    </source>
</evidence>
<feature type="compositionally biased region" description="Polar residues" evidence="6">
    <location>
        <begin position="267"/>
        <end position="276"/>
    </location>
</feature>
<dbReference type="EMBL" id="OU963870">
    <property type="protein sequence ID" value="CAH0395713.1"/>
    <property type="molecule type" value="Genomic_DNA"/>
</dbReference>
<dbReference type="Pfam" id="PF12265">
    <property type="entry name" value="CAF1C_H4-bd"/>
    <property type="match status" value="1"/>
</dbReference>
<feature type="domain" description="Ubiquitin-like protease family profile" evidence="7">
    <location>
        <begin position="1409"/>
        <end position="1583"/>
    </location>
</feature>
<organism evidence="8 9">
    <name type="scientific">Bemisia tabaci</name>
    <name type="common">Sweetpotato whitefly</name>
    <name type="synonym">Aleurodes tabaci</name>
    <dbReference type="NCBI Taxonomy" id="7038"/>
    <lineage>
        <taxon>Eukaryota</taxon>
        <taxon>Metazoa</taxon>
        <taxon>Ecdysozoa</taxon>
        <taxon>Arthropoda</taxon>
        <taxon>Hexapoda</taxon>
        <taxon>Insecta</taxon>
        <taxon>Pterygota</taxon>
        <taxon>Neoptera</taxon>
        <taxon>Paraneoptera</taxon>
        <taxon>Hemiptera</taxon>
        <taxon>Sternorrhyncha</taxon>
        <taxon>Aleyrodoidea</taxon>
        <taxon>Aleyrodidae</taxon>
        <taxon>Aleyrodinae</taxon>
        <taxon>Bemisia</taxon>
    </lineage>
</organism>
<feature type="compositionally biased region" description="Basic and acidic residues" evidence="6">
    <location>
        <begin position="1132"/>
        <end position="1141"/>
    </location>
</feature>
<dbReference type="InterPro" id="IPR003653">
    <property type="entry name" value="Peptidase_C48_C"/>
</dbReference>
<feature type="compositionally biased region" description="Polar residues" evidence="6">
    <location>
        <begin position="315"/>
        <end position="324"/>
    </location>
</feature>
<feature type="compositionally biased region" description="Polar residues" evidence="6">
    <location>
        <begin position="347"/>
        <end position="357"/>
    </location>
</feature>
<evidence type="ECO:0000256" key="5">
    <source>
        <dbReference type="ARBA" id="ARBA00022801"/>
    </source>
</evidence>
<gene>
    <name evidence="8" type="ORF">BEMITA_LOCUS13863</name>
</gene>
<feature type="compositionally biased region" description="Polar residues" evidence="6">
    <location>
        <begin position="299"/>
        <end position="308"/>
    </location>
</feature>
<dbReference type="PANTHER" id="PTHR45903">
    <property type="entry name" value="GLUTAMATE-RICH WD REPEAT-CONTAINING PROTEIN 1"/>
    <property type="match status" value="1"/>
</dbReference>
<feature type="region of interest" description="Disordered" evidence="6">
    <location>
        <begin position="1109"/>
        <end position="1152"/>
    </location>
</feature>
<feature type="region of interest" description="Disordered" evidence="6">
    <location>
        <begin position="853"/>
        <end position="894"/>
    </location>
</feature>
<dbReference type="Gene3D" id="3.40.395.10">
    <property type="entry name" value="Adenoviral Proteinase, Chain A"/>
    <property type="match status" value="1"/>
</dbReference>
<feature type="compositionally biased region" description="Polar residues" evidence="6">
    <location>
        <begin position="331"/>
        <end position="340"/>
    </location>
</feature>
<dbReference type="InterPro" id="IPR038765">
    <property type="entry name" value="Papain-like_cys_pep_sf"/>
</dbReference>
<keyword evidence="4" id="KW-0677">Repeat</keyword>
<protein>
    <recommendedName>
        <fullName evidence="7">Ubiquitin-like protease family profile domain-containing protein</fullName>
    </recommendedName>
</protein>
<dbReference type="GO" id="GO:0008234">
    <property type="term" value="F:cysteine-type peptidase activity"/>
    <property type="evidence" value="ECO:0007669"/>
    <property type="project" value="InterPro"/>
</dbReference>
<dbReference type="GO" id="GO:0042254">
    <property type="term" value="P:ribosome biogenesis"/>
    <property type="evidence" value="ECO:0007669"/>
    <property type="project" value="TreeGrafter"/>
</dbReference>
<feature type="compositionally biased region" description="Polar residues" evidence="6">
    <location>
        <begin position="222"/>
        <end position="242"/>
    </location>
</feature>
<name>A0A9P0AJ44_BEMTA</name>
<evidence type="ECO:0000313" key="9">
    <source>
        <dbReference type="Proteomes" id="UP001152759"/>
    </source>
</evidence>
<evidence type="ECO:0000313" key="8">
    <source>
        <dbReference type="EMBL" id="CAH0395713.1"/>
    </source>
</evidence>
<reference evidence="8" key="1">
    <citation type="submission" date="2021-12" db="EMBL/GenBank/DDBJ databases">
        <authorList>
            <person name="King R."/>
        </authorList>
    </citation>
    <scope>NUCLEOTIDE SEQUENCE</scope>
</reference>
<feature type="region of interest" description="Disordered" evidence="6">
    <location>
        <begin position="219"/>
        <end position="440"/>
    </location>
</feature>
<keyword evidence="5" id="KW-0378">Hydrolase</keyword>
<evidence type="ECO:0000256" key="2">
    <source>
        <dbReference type="ARBA" id="ARBA00022574"/>
    </source>
</evidence>
<feature type="compositionally biased region" description="Polar residues" evidence="6">
    <location>
        <begin position="363"/>
        <end position="398"/>
    </location>
</feature>
<dbReference type="InterPro" id="IPR051972">
    <property type="entry name" value="Glutamate-rich_WD_repeat"/>
</dbReference>
<keyword evidence="9" id="KW-1185">Reference proteome</keyword>
<dbReference type="Proteomes" id="UP001152759">
    <property type="component" value="Chromosome 9"/>
</dbReference>
<evidence type="ECO:0000256" key="1">
    <source>
        <dbReference type="ARBA" id="ARBA00005234"/>
    </source>
</evidence>
<keyword evidence="2" id="KW-0853">WD repeat</keyword>
<proteinExistence type="inferred from homology"/>
<dbReference type="PANTHER" id="PTHR45903:SF1">
    <property type="entry name" value="GLUTAMATE-RICH WD REPEAT-CONTAINING PROTEIN 1"/>
    <property type="match status" value="1"/>
</dbReference>
<feature type="compositionally biased region" description="Polar residues" evidence="6">
    <location>
        <begin position="876"/>
        <end position="888"/>
    </location>
</feature>
<dbReference type="InterPro" id="IPR022052">
    <property type="entry name" value="Histone-bd_RBBP4-like_N"/>
</dbReference>
<accession>A0A9P0AJ44</accession>
<evidence type="ECO:0000256" key="3">
    <source>
        <dbReference type="ARBA" id="ARBA00022670"/>
    </source>
</evidence>
<dbReference type="SUPFAM" id="SSF54001">
    <property type="entry name" value="Cysteine proteinases"/>
    <property type="match status" value="1"/>
</dbReference>
<dbReference type="PROSITE" id="PS50600">
    <property type="entry name" value="ULP_PROTEASE"/>
    <property type="match status" value="1"/>
</dbReference>
<evidence type="ECO:0000256" key="4">
    <source>
        <dbReference type="ARBA" id="ARBA00022737"/>
    </source>
</evidence>
<sequence>MTPPRHSTSSTNQPQPLIKARWRFAFASFVWIVSVLDLADVSSPCLSFDIRRDSFGENREPFPKTAYVVAGTQADQAKKNKIFVIKVCSPCLSFDIRRDSFGENREPFPKTAYVVAGTQADQAKKNKIFVIKVCSPCLSFDIRRDSFGENREPFPKTAYVVAGTQADQAKKNKIFVIKALKFSEAAILAKSPYSSDEYVKICLKLGLKPTNEAKNRIRKVLQRSSTSTPPVKPNTVKNSHADSPTPVKPNTVKNSHADSPTPVKPNTVKNSHSDSPTPVKPNTVKNSHSDSPTPVKPNTVKNSHSDSPTPVKPNTVKNSHSDSPTPVKPNTVKNSHSDSPTPVKPNTVKNIDSSSPTPVKLNTVKNIDSSSTTPVKPNTAKNSHSSSATGVKTNTPLNSVLLPDVSDDSVPSPTVEKILGDNVPDPITKPADGSGDVSSLPFEALSEDLPHAANHHKPHNSARPSTRTVCDNFLGSCIINEKNWSMIWGGSKLLPRKYGYGLSESVKVVEAACVIICDRHYMWNSDSNTKITVLAHCNHKGCRRFRLVITVNDGSDSKPTLDVYCDQVEKRHGVTPEWRPLNGPHRKELYEIAQYAKPLDLREKMIHKADETALSQGNAQEIRPLGTYAKLAHEARGQDDLHSDPFLSAISMRREQVKKTYQGIQYIWVVQDPLAVYIYCLNRLHLFKRAKALLSKKSESVGVTLHLDATGSVVRKVCLSDHVVYYYSIVFKFTAPNENHIVPLAELVSSNHDAVSISNWLSSFRYFAESNHVSLGGHFIVLDISYAELNAVVLAFNGMRLWFFLQMIHSFVIKGISDEWVMGCLSKFVIPHLDYAHFKKAIGQSIKNHYYPSPKVRTNDPPPPSDAPNNREDSKSQCNSNKQETPTNPVDAFKKEVSRLKKKDNLSKDDYKFVKSIIMDIFTLIVHTSSYSDMKNIFQHLFTLLLFSVVCPLVNESKKKLYGYCSKSPEVEKSKTSEAKETEKSDDQPLFFNVEEDKIKYKKNPFYLDFEKIFSDILKSHDDFLSKKSKSNLDKNIFFNPSFAIYILTYYTHIVPLWTALLLPEGVKLNNGLIETFFNIVKNIFLAGRRNIRIDRFLRKDNDHVVAVKKQVDNHVPDRRPRQQSKNRKRQSKGDDNEHHGAPLKKKRDADHVFLEEDADEPAECEWMPLEKEADGEAPSSAYSLQTVEKWSRKGTMPVTPVGSATQKYSHIRKFFSVKSEPKESTSNGESTPVQQVNVEVSGQGDTVLTDQPEPSGVSLPAHSLEMQEGSDRSNTVNLDLSRGEGKAAEIDNDDDDTGVEVLSPLPQAEMVKLARSRRRKIVERNLTFRNTLRNLQGFNFATVISLLKETKCTFREYLKSVLCKQGTILDIDYYSSVISVPNRLKERPRNLNYLVTRNYCVPDFEAPLLLGHESFSVLADKGRPTDLYLTSEIIHAAIQLFISKYDIDETKVLFLRTETGSFIFNDDLPPELIADVPPTTEVMIMPYCKGQKIHVPEQDQTKGDHWCMVVVNFKTAEFYHLDPLIGATGYSYLQLVMFQKFLELTGNNRLSSLDWSYPAWTFPQQIDNYNCGVYIVFYISMVLKNYPVSPSFPPGQLFCPSEYRKVLRYILLAASSDVFNYCLSCLGEYESDVGKRDTWWISCDFCSRYVHISSECLNDTTLNPSVMIEKARNQKKLAYICYLCKKNNKSFKAIQKIKQLEHLQKILDKYNFL</sequence>
<feature type="compositionally biased region" description="Basic residues" evidence="6">
    <location>
        <begin position="1122"/>
        <end position="1131"/>
    </location>
</feature>
<dbReference type="Pfam" id="PF02902">
    <property type="entry name" value="Peptidase_C48"/>
    <property type="match status" value="1"/>
</dbReference>
<dbReference type="GO" id="GO:0005730">
    <property type="term" value="C:nucleolus"/>
    <property type="evidence" value="ECO:0007669"/>
    <property type="project" value="TreeGrafter"/>
</dbReference>
<comment type="similarity">
    <text evidence="1">Belongs to the peptidase C48 family.</text>
</comment>
<dbReference type="GO" id="GO:0006508">
    <property type="term" value="P:proteolysis"/>
    <property type="evidence" value="ECO:0007669"/>
    <property type="project" value="UniProtKB-KW"/>
</dbReference>
<keyword evidence="3" id="KW-0645">Protease</keyword>
<evidence type="ECO:0000256" key="6">
    <source>
        <dbReference type="SAM" id="MobiDB-lite"/>
    </source>
</evidence>